<dbReference type="Proteomes" id="UP000660454">
    <property type="component" value="Unassembled WGS sequence"/>
</dbReference>
<dbReference type="EMBL" id="BOOF01000001">
    <property type="protein sequence ID" value="GIH59200.1"/>
    <property type="molecule type" value="Genomic_DNA"/>
</dbReference>
<sequence length="65" mass="7302">MRERRAAEPAVPVPQLFGEIKELGYSRSLNLLYRYITRGRAEGRSARRHATPSCSAPTHPPRQAA</sequence>
<name>A0ABQ4GCW0_9ACTN</name>
<accession>A0ABQ4GCW0</accession>
<evidence type="ECO:0008006" key="4">
    <source>
        <dbReference type="Google" id="ProtNLM"/>
    </source>
</evidence>
<organism evidence="2 3">
    <name type="scientific">Microbispora siamensis</name>
    <dbReference type="NCBI Taxonomy" id="564413"/>
    <lineage>
        <taxon>Bacteria</taxon>
        <taxon>Bacillati</taxon>
        <taxon>Actinomycetota</taxon>
        <taxon>Actinomycetes</taxon>
        <taxon>Streptosporangiales</taxon>
        <taxon>Streptosporangiaceae</taxon>
        <taxon>Microbispora</taxon>
    </lineage>
</organism>
<evidence type="ECO:0000313" key="3">
    <source>
        <dbReference type="Proteomes" id="UP000660454"/>
    </source>
</evidence>
<evidence type="ECO:0000256" key="1">
    <source>
        <dbReference type="SAM" id="MobiDB-lite"/>
    </source>
</evidence>
<gene>
    <name evidence="2" type="ORF">Msi02_00170</name>
</gene>
<proteinExistence type="predicted"/>
<evidence type="ECO:0000313" key="2">
    <source>
        <dbReference type="EMBL" id="GIH59200.1"/>
    </source>
</evidence>
<keyword evidence="3" id="KW-1185">Reference proteome</keyword>
<comment type="caution">
    <text evidence="2">The sequence shown here is derived from an EMBL/GenBank/DDBJ whole genome shotgun (WGS) entry which is preliminary data.</text>
</comment>
<reference evidence="2 3" key="1">
    <citation type="submission" date="2021-01" db="EMBL/GenBank/DDBJ databases">
        <title>Whole genome shotgun sequence of Microbispora siamensis NBRC 104113.</title>
        <authorList>
            <person name="Komaki H."/>
            <person name="Tamura T."/>
        </authorList>
    </citation>
    <scope>NUCLEOTIDE SEQUENCE [LARGE SCALE GENOMIC DNA]</scope>
    <source>
        <strain evidence="2 3">NBRC 104113</strain>
    </source>
</reference>
<feature type="region of interest" description="Disordered" evidence="1">
    <location>
        <begin position="41"/>
        <end position="65"/>
    </location>
</feature>
<protein>
    <recommendedName>
        <fullName evidence="4">Transposase</fullName>
    </recommendedName>
</protein>